<keyword evidence="2" id="KW-1185">Reference proteome</keyword>
<proteinExistence type="predicted"/>
<dbReference type="AlphaFoldDB" id="A0A9P5X8N9"/>
<reference evidence="1" key="1">
    <citation type="submission" date="2020-11" db="EMBL/GenBank/DDBJ databases">
        <authorList>
            <consortium name="DOE Joint Genome Institute"/>
            <person name="Ahrendt S."/>
            <person name="Riley R."/>
            <person name="Andreopoulos W."/>
            <person name="Labutti K."/>
            <person name="Pangilinan J."/>
            <person name="Ruiz-Duenas F.J."/>
            <person name="Barrasa J.M."/>
            <person name="Sanchez-Garcia M."/>
            <person name="Camarero S."/>
            <person name="Miyauchi S."/>
            <person name="Serrano A."/>
            <person name="Linde D."/>
            <person name="Babiker R."/>
            <person name="Drula E."/>
            <person name="Ayuso-Fernandez I."/>
            <person name="Pacheco R."/>
            <person name="Padilla G."/>
            <person name="Ferreira P."/>
            <person name="Barriuso J."/>
            <person name="Kellner H."/>
            <person name="Castanera R."/>
            <person name="Alfaro M."/>
            <person name="Ramirez L."/>
            <person name="Pisabarro A.G."/>
            <person name="Kuo A."/>
            <person name="Tritt A."/>
            <person name="Lipzen A."/>
            <person name="He G."/>
            <person name="Yan M."/>
            <person name="Ng V."/>
            <person name="Cullen D."/>
            <person name="Martin F."/>
            <person name="Rosso M.-N."/>
            <person name="Henrissat B."/>
            <person name="Hibbett D."/>
            <person name="Martinez A.T."/>
            <person name="Grigoriev I.V."/>
        </authorList>
    </citation>
    <scope>NUCLEOTIDE SEQUENCE</scope>
    <source>
        <strain evidence="1">MF-IS2</strain>
    </source>
</reference>
<comment type="caution">
    <text evidence="1">The sequence shown here is derived from an EMBL/GenBank/DDBJ whole genome shotgun (WGS) entry which is preliminary data.</text>
</comment>
<dbReference type="EMBL" id="MU151225">
    <property type="protein sequence ID" value="KAF9446883.1"/>
    <property type="molecule type" value="Genomic_DNA"/>
</dbReference>
<gene>
    <name evidence="1" type="ORF">P691DRAFT_157221</name>
</gene>
<organism evidence="1 2">
    <name type="scientific">Macrolepiota fuliginosa MF-IS2</name>
    <dbReference type="NCBI Taxonomy" id="1400762"/>
    <lineage>
        <taxon>Eukaryota</taxon>
        <taxon>Fungi</taxon>
        <taxon>Dikarya</taxon>
        <taxon>Basidiomycota</taxon>
        <taxon>Agaricomycotina</taxon>
        <taxon>Agaricomycetes</taxon>
        <taxon>Agaricomycetidae</taxon>
        <taxon>Agaricales</taxon>
        <taxon>Agaricineae</taxon>
        <taxon>Agaricaceae</taxon>
        <taxon>Macrolepiota</taxon>
    </lineage>
</organism>
<evidence type="ECO:0000313" key="1">
    <source>
        <dbReference type="EMBL" id="KAF9446883.1"/>
    </source>
</evidence>
<evidence type="ECO:0000313" key="2">
    <source>
        <dbReference type="Proteomes" id="UP000807342"/>
    </source>
</evidence>
<accession>A0A9P5X8N9</accession>
<name>A0A9P5X8N9_9AGAR</name>
<protein>
    <submittedName>
        <fullName evidence="1">Uncharacterized protein</fullName>
    </submittedName>
</protein>
<dbReference type="Proteomes" id="UP000807342">
    <property type="component" value="Unassembled WGS sequence"/>
</dbReference>
<dbReference type="OrthoDB" id="3245083at2759"/>
<sequence>MITITTPEAMEESEYCLKVQDDFGNVFTLPVFDLGAGARSVKLTASSVMEVLTAVAKETGTPVTIVEATNHSPLPRSTSTGEVAQNNSTVVPRIDLPTPPVQRDVLVSQRPFLIAPFTVPPSVVSRIAGLLCVRTRRKMAQERKRELKTLILSHRDSGQAEPTPSQGIDVTPSKARMCWNILLSTSILVLQQFDYRTIVPAL</sequence>